<dbReference type="GO" id="GO:0036064">
    <property type="term" value="C:ciliary basal body"/>
    <property type="evidence" value="ECO:0007669"/>
    <property type="project" value="TreeGrafter"/>
</dbReference>
<dbReference type="GO" id="GO:0000226">
    <property type="term" value="P:microtubule cytoskeleton organization"/>
    <property type="evidence" value="ECO:0007669"/>
    <property type="project" value="TreeGrafter"/>
</dbReference>
<dbReference type="Proteomes" id="UP000829291">
    <property type="component" value="Chromosome 7"/>
</dbReference>
<dbReference type="KEGG" id="nlo:107221208"/>
<protein>
    <submittedName>
        <fullName evidence="5">Tubulin monoglutamylase TTLL4-like</fullName>
    </submittedName>
</protein>
<gene>
    <name evidence="5" type="primary">LOC107221208</name>
</gene>
<dbReference type="InterPro" id="IPR004344">
    <property type="entry name" value="TTL/TTLL_fam"/>
</dbReference>
<accession>A0A6J0BP52</accession>
<sequence length="636" mass="74027">MLYKLQSISIDGNTKSTVRRSRSAPVNRRTSIKKLLSNSEDGLQDVGDFEVIDERNYFRSESRLICASRRTSKSLILVQRLTNEDSDQDDEFFANTEDGGYHQPLTIEPVVRSELKTTVAVAGRKKFKFPFRRSLFSHVPPYIFFHCDNCTCSPLPKSVSKHMKWRLNPCTPQIVRRIVEASGFRVVSCDPRDSDSWCGNWDHLFPKNHERLRWYQKVNHFPGTNKLGHKDQLWASISEMIKKFGKRHFGFMPLSFVLPRDKRRLMVTWKRNDGTKWIIKPPSSARGTGVHVVHQWWEVPVNSYLVVQRYLAKPRLIDGAKFDLRIYVLVTSFDPLRAYLYSDGLVRIATTKYDQDAKHHKNRFMHLTNTSVNKYSKAYQLSPNVNTATGHLWSLKSLWSLLERESVNVPKLWSEMKDIVVKTLIATDGAVGPVIQRTLTSRYTCFELFGFDILIEENCRPWLLEVNTAPSLHTDSAVHKAVKGPLIRTLFNIAGFQLNPGVPESVLKELSSRYDLAGSVCQNFHLSDKTLTHQATRKQFNYIYRNSRDEYLDTILQDLTSDDIRNLITFEDELTQLELFEKIFPTNQSHKYLKYFTKPKYYDMLLDAWEHHYGSCRTLGVRRLQDMCREKRHLMP</sequence>
<keyword evidence="2" id="KW-0547">Nucleotide-binding</keyword>
<reference evidence="5" key="1">
    <citation type="submission" date="2025-08" db="UniProtKB">
        <authorList>
            <consortium name="RefSeq"/>
        </authorList>
    </citation>
    <scope>IDENTIFICATION</scope>
    <source>
        <tissue evidence="5">Thorax and Abdomen</tissue>
    </source>
</reference>
<organism evidence="5">
    <name type="scientific">Neodiprion lecontei</name>
    <name type="common">Redheaded pine sawfly</name>
    <dbReference type="NCBI Taxonomy" id="441921"/>
    <lineage>
        <taxon>Eukaryota</taxon>
        <taxon>Metazoa</taxon>
        <taxon>Ecdysozoa</taxon>
        <taxon>Arthropoda</taxon>
        <taxon>Hexapoda</taxon>
        <taxon>Insecta</taxon>
        <taxon>Pterygota</taxon>
        <taxon>Neoptera</taxon>
        <taxon>Endopterygota</taxon>
        <taxon>Hymenoptera</taxon>
        <taxon>Tenthredinoidea</taxon>
        <taxon>Diprionidae</taxon>
        <taxon>Diprioninae</taxon>
        <taxon>Neodiprion</taxon>
    </lineage>
</organism>
<dbReference type="GO" id="GO:0015631">
    <property type="term" value="F:tubulin binding"/>
    <property type="evidence" value="ECO:0007669"/>
    <property type="project" value="TreeGrafter"/>
</dbReference>
<keyword evidence="1" id="KW-0436">Ligase</keyword>
<keyword evidence="3" id="KW-0067">ATP-binding</keyword>
<dbReference type="GO" id="GO:0005524">
    <property type="term" value="F:ATP binding"/>
    <property type="evidence" value="ECO:0007669"/>
    <property type="project" value="UniProtKB-KW"/>
</dbReference>
<dbReference type="PANTHER" id="PTHR12241:SF162">
    <property type="entry name" value="TUBULIN MONOGLUTAMYLASE TTLL4"/>
    <property type="match status" value="1"/>
</dbReference>
<evidence type="ECO:0000313" key="5">
    <source>
        <dbReference type="RefSeq" id="XP_015515608.1"/>
    </source>
</evidence>
<dbReference type="PANTHER" id="PTHR12241">
    <property type="entry name" value="TUBULIN POLYGLUTAMYLASE"/>
    <property type="match status" value="1"/>
</dbReference>
<dbReference type="PROSITE" id="PS51221">
    <property type="entry name" value="TTL"/>
    <property type="match status" value="1"/>
</dbReference>
<name>A0A6J0BP52_NEOLC</name>
<evidence type="ECO:0000256" key="3">
    <source>
        <dbReference type="ARBA" id="ARBA00022840"/>
    </source>
</evidence>
<dbReference type="Pfam" id="PF03133">
    <property type="entry name" value="TTL"/>
    <property type="match status" value="1"/>
</dbReference>
<proteinExistence type="predicted"/>
<dbReference type="InParanoid" id="A0A6J0BP52"/>
<dbReference type="GO" id="GO:0070740">
    <property type="term" value="F:tubulin-glutamic acid ligase activity"/>
    <property type="evidence" value="ECO:0007669"/>
    <property type="project" value="TreeGrafter"/>
</dbReference>
<dbReference type="GeneID" id="107221208"/>
<dbReference type="Gene3D" id="3.30.470.20">
    <property type="entry name" value="ATP-grasp fold, B domain"/>
    <property type="match status" value="1"/>
</dbReference>
<keyword evidence="4" id="KW-1185">Reference proteome</keyword>
<dbReference type="SUPFAM" id="SSF56059">
    <property type="entry name" value="Glutathione synthetase ATP-binding domain-like"/>
    <property type="match status" value="1"/>
</dbReference>
<evidence type="ECO:0000313" key="4">
    <source>
        <dbReference type="Proteomes" id="UP000829291"/>
    </source>
</evidence>
<evidence type="ECO:0000256" key="2">
    <source>
        <dbReference type="ARBA" id="ARBA00022741"/>
    </source>
</evidence>
<dbReference type="OrthoDB" id="202825at2759"/>
<evidence type="ECO:0000256" key="1">
    <source>
        <dbReference type="ARBA" id="ARBA00022598"/>
    </source>
</evidence>
<dbReference type="AlphaFoldDB" id="A0A6J0BP52"/>
<dbReference type="RefSeq" id="XP_015515608.1">
    <property type="nucleotide sequence ID" value="XM_015660122.1"/>
</dbReference>